<comment type="catalytic activity">
    <reaction evidence="7">
        <text>L-aspartate + L-glutamine + ATP + H2O = L-asparagine + L-glutamate + AMP + diphosphate + H(+)</text>
        <dbReference type="Rhea" id="RHEA:12228"/>
        <dbReference type="ChEBI" id="CHEBI:15377"/>
        <dbReference type="ChEBI" id="CHEBI:15378"/>
        <dbReference type="ChEBI" id="CHEBI:29985"/>
        <dbReference type="ChEBI" id="CHEBI:29991"/>
        <dbReference type="ChEBI" id="CHEBI:30616"/>
        <dbReference type="ChEBI" id="CHEBI:33019"/>
        <dbReference type="ChEBI" id="CHEBI:58048"/>
        <dbReference type="ChEBI" id="CHEBI:58359"/>
        <dbReference type="ChEBI" id="CHEBI:456215"/>
        <dbReference type="EC" id="6.3.5.4"/>
    </reaction>
</comment>
<feature type="binding site" evidence="9">
    <location>
        <position position="265"/>
    </location>
    <ligand>
        <name>ATP</name>
        <dbReference type="ChEBI" id="CHEBI:30616"/>
    </ligand>
</feature>
<evidence type="ECO:0000256" key="9">
    <source>
        <dbReference type="PIRSR" id="PIRSR001589-2"/>
    </source>
</evidence>
<keyword evidence="5 9" id="KW-0067">ATP-binding</keyword>
<dbReference type="STRING" id="345632.GPICK_06360"/>
<dbReference type="NCBIfam" id="TIGR01536">
    <property type="entry name" value="asn_synth_AEB"/>
    <property type="match status" value="1"/>
</dbReference>
<evidence type="ECO:0000256" key="6">
    <source>
        <dbReference type="ARBA" id="ARBA00022962"/>
    </source>
</evidence>
<dbReference type="RefSeq" id="WP_039741438.1">
    <property type="nucleotide sequence ID" value="NZ_CP009788.1"/>
</dbReference>
<dbReference type="EMBL" id="CP009788">
    <property type="protein sequence ID" value="AJE03038.1"/>
    <property type="molecule type" value="Genomic_DNA"/>
</dbReference>
<dbReference type="GO" id="GO:0005524">
    <property type="term" value="F:ATP binding"/>
    <property type="evidence" value="ECO:0007669"/>
    <property type="project" value="UniProtKB-KW"/>
</dbReference>
<dbReference type="PANTHER" id="PTHR43284:SF1">
    <property type="entry name" value="ASPARAGINE SYNTHETASE"/>
    <property type="match status" value="1"/>
</dbReference>
<dbReference type="InterPro" id="IPR017932">
    <property type="entry name" value="GATase_2_dom"/>
</dbReference>
<dbReference type="GO" id="GO:0004066">
    <property type="term" value="F:asparagine synthase (glutamine-hydrolyzing) activity"/>
    <property type="evidence" value="ECO:0007669"/>
    <property type="project" value="UniProtKB-EC"/>
</dbReference>
<dbReference type="PIRSF" id="PIRSF001589">
    <property type="entry name" value="Asn_synthetase_glu-h"/>
    <property type="match status" value="1"/>
</dbReference>
<sequence length="622" mass="68937">MCGIYGVIYTSDVVDSKTLNSRCNLLTHRGPDDSGTWISPSNRVGLAHRRLSIVDLTPAGHQPMVSDDGHFAIVYNGEVYNFCELRTDLEKLGYLFKGGSDSEVVLAAYQAWGESSVERFNGMFALAIYDEGGGKRPPSIFLARDRAGKKPLYYFLEKERFQFASELKAIDSNSGVDPVALNYYLALGYIPGEHCLAAGVKKLPPAHAARLDLNSFTLKIWRYWQLPDNCSDPYADGEELADRVETLLADAVRLRMISDVPLGVLLSGGLDSSLIVAAAARQSNRPIKTFTISLPGSKLDESSYARCVANYFGTDHHVLEANNPSMAIVDELAPFVDEPIADSSFLPTFMVSRLTRQYVTVALGGDGGDELFGGYNDYPISLADQARLGWIPTNLLSAAARISACLPAGVPGRNRLSSLRGGPLQQMIWGSPYFDTALRRRILCPALLAELETTLEGPEIFLFNLFNHGKDPVDSMTRTHFGSILPDDFLVKVDRASMAHSLEMRTPFLDYRLIEFAFRAIPSSWKVSGGETRRIQRILARRMLPPNLDTNRKQGFSVPLDDWLRADRCNKVREYIPYLPKCIERNEVEKLIVGEMKGRANGARLFALIMLGIAMKNNGWAS</sequence>
<dbReference type="AlphaFoldDB" id="A0A0B5B8L6"/>
<dbReference type="SUPFAM" id="SSF56235">
    <property type="entry name" value="N-terminal nucleophile aminohydrolases (Ntn hydrolases)"/>
    <property type="match status" value="1"/>
</dbReference>
<keyword evidence="8" id="KW-0061">Asparagine biosynthesis</keyword>
<dbReference type="EC" id="6.3.5.4" evidence="3"/>
<dbReference type="SUPFAM" id="SSF52402">
    <property type="entry name" value="Adenine nucleotide alpha hydrolases-like"/>
    <property type="match status" value="1"/>
</dbReference>
<evidence type="ECO:0000313" key="12">
    <source>
        <dbReference type="EMBL" id="AJE03038.1"/>
    </source>
</evidence>
<evidence type="ECO:0000256" key="10">
    <source>
        <dbReference type="PIRSR" id="PIRSR001589-3"/>
    </source>
</evidence>
<gene>
    <name evidence="12" type="ORF">GPICK_06360</name>
</gene>
<dbReference type="InterPro" id="IPR029055">
    <property type="entry name" value="Ntn_hydrolases_N"/>
</dbReference>
<dbReference type="Pfam" id="PF13537">
    <property type="entry name" value="GATase_7"/>
    <property type="match status" value="1"/>
</dbReference>
<dbReference type="InterPro" id="IPR014729">
    <property type="entry name" value="Rossmann-like_a/b/a_fold"/>
</dbReference>
<dbReference type="Proteomes" id="UP000057609">
    <property type="component" value="Chromosome"/>
</dbReference>
<dbReference type="InterPro" id="IPR051786">
    <property type="entry name" value="ASN_synthetase/amidase"/>
</dbReference>
<dbReference type="InterPro" id="IPR006426">
    <property type="entry name" value="Asn_synth_AEB"/>
</dbReference>
<protein>
    <recommendedName>
        <fullName evidence="3">asparagine synthase (glutamine-hydrolyzing)</fullName>
        <ecNumber evidence="3">6.3.5.4</ecNumber>
    </recommendedName>
</protein>
<dbReference type="Pfam" id="PF00733">
    <property type="entry name" value="Asn_synthase"/>
    <property type="match status" value="1"/>
</dbReference>
<dbReference type="PROSITE" id="PS51278">
    <property type="entry name" value="GATASE_TYPE_2"/>
    <property type="match status" value="1"/>
</dbReference>
<dbReference type="InterPro" id="IPR001962">
    <property type="entry name" value="Asn_synthase"/>
</dbReference>
<dbReference type="CDD" id="cd01991">
    <property type="entry name" value="Asn_synthase_B_C"/>
    <property type="match status" value="1"/>
</dbReference>
<comment type="pathway">
    <text evidence="1">Amino-acid biosynthesis; L-asparagine biosynthesis; L-asparagine from L-aspartate (L-Gln route): step 1/1.</text>
</comment>
<dbReference type="Gene3D" id="3.40.50.620">
    <property type="entry name" value="HUPs"/>
    <property type="match status" value="1"/>
</dbReference>
<evidence type="ECO:0000256" key="8">
    <source>
        <dbReference type="PIRSR" id="PIRSR001589-1"/>
    </source>
</evidence>
<evidence type="ECO:0000256" key="4">
    <source>
        <dbReference type="ARBA" id="ARBA00022741"/>
    </source>
</evidence>
<name>A0A0B5B8L6_9BACT</name>
<evidence type="ECO:0000256" key="3">
    <source>
        <dbReference type="ARBA" id="ARBA00012737"/>
    </source>
</evidence>
<keyword evidence="8" id="KW-0028">Amino-acid biosynthesis</keyword>
<keyword evidence="13" id="KW-1185">Reference proteome</keyword>
<dbReference type="CDD" id="cd00712">
    <property type="entry name" value="AsnB"/>
    <property type="match status" value="1"/>
</dbReference>
<keyword evidence="6 8" id="KW-0315">Glutamine amidotransferase</keyword>
<dbReference type="Gene3D" id="3.60.20.10">
    <property type="entry name" value="Glutamine Phosphoribosylpyrophosphate, subunit 1, domain 1"/>
    <property type="match status" value="1"/>
</dbReference>
<organism evidence="12 13">
    <name type="scientific">Geobacter pickeringii</name>
    <dbReference type="NCBI Taxonomy" id="345632"/>
    <lineage>
        <taxon>Bacteria</taxon>
        <taxon>Pseudomonadati</taxon>
        <taxon>Thermodesulfobacteriota</taxon>
        <taxon>Desulfuromonadia</taxon>
        <taxon>Geobacterales</taxon>
        <taxon>Geobacteraceae</taxon>
        <taxon>Geobacter</taxon>
    </lineage>
</organism>
<feature type="active site" description="For GATase activity" evidence="8">
    <location>
        <position position="2"/>
    </location>
</feature>
<feature type="domain" description="Glutamine amidotransferase type-2" evidence="11">
    <location>
        <begin position="2"/>
        <end position="214"/>
    </location>
</feature>
<evidence type="ECO:0000256" key="7">
    <source>
        <dbReference type="ARBA" id="ARBA00048741"/>
    </source>
</evidence>
<proteinExistence type="inferred from homology"/>
<dbReference type="InterPro" id="IPR033738">
    <property type="entry name" value="AsnB_N"/>
</dbReference>
<dbReference type="GO" id="GO:0006529">
    <property type="term" value="P:asparagine biosynthetic process"/>
    <property type="evidence" value="ECO:0007669"/>
    <property type="project" value="UniProtKB-KW"/>
</dbReference>
<feature type="binding site" evidence="9">
    <location>
        <position position="292"/>
    </location>
    <ligand>
        <name>ATP</name>
        <dbReference type="ChEBI" id="CHEBI:30616"/>
    </ligand>
</feature>
<evidence type="ECO:0000313" key="13">
    <source>
        <dbReference type="Proteomes" id="UP000057609"/>
    </source>
</evidence>
<dbReference type="OrthoDB" id="9763290at2"/>
<evidence type="ECO:0000256" key="2">
    <source>
        <dbReference type="ARBA" id="ARBA00005752"/>
    </source>
</evidence>
<evidence type="ECO:0000256" key="5">
    <source>
        <dbReference type="ARBA" id="ARBA00022840"/>
    </source>
</evidence>
<feature type="binding site" evidence="9">
    <location>
        <position position="101"/>
    </location>
    <ligand>
        <name>L-glutamine</name>
        <dbReference type="ChEBI" id="CHEBI:58359"/>
    </ligand>
</feature>
<dbReference type="GO" id="GO:0005829">
    <property type="term" value="C:cytosol"/>
    <property type="evidence" value="ECO:0007669"/>
    <property type="project" value="TreeGrafter"/>
</dbReference>
<dbReference type="PANTHER" id="PTHR43284">
    <property type="entry name" value="ASPARAGINE SYNTHETASE (GLUTAMINE-HYDROLYZING)"/>
    <property type="match status" value="1"/>
</dbReference>
<reference evidence="12 13" key="1">
    <citation type="journal article" date="2015" name="Genome Announc.">
        <title>Complete Genome of Geobacter pickeringii G13T, a Metal-Reducing Isolate from Sedimentary Kaolin Deposits.</title>
        <authorList>
            <person name="Badalamenti J.P."/>
            <person name="Bond D.R."/>
        </authorList>
    </citation>
    <scope>NUCLEOTIDE SEQUENCE [LARGE SCALE GENOMIC DNA]</scope>
    <source>
        <strain evidence="12 13">G13</strain>
    </source>
</reference>
<feature type="site" description="Important for beta-aspartyl-AMP intermediate formation" evidence="10">
    <location>
        <position position="366"/>
    </location>
</feature>
<dbReference type="KEGG" id="gpi:GPICK_06360"/>
<dbReference type="HOGENOM" id="CLU_014658_3_1_7"/>
<evidence type="ECO:0000259" key="11">
    <source>
        <dbReference type="PROSITE" id="PS51278"/>
    </source>
</evidence>
<evidence type="ECO:0000256" key="1">
    <source>
        <dbReference type="ARBA" id="ARBA00005187"/>
    </source>
</evidence>
<keyword evidence="4 9" id="KW-0547">Nucleotide-binding</keyword>
<accession>A0A0B5B8L6</accession>
<comment type="similarity">
    <text evidence="2">Belongs to the asparagine synthetase family.</text>
</comment>